<evidence type="ECO:0000256" key="4">
    <source>
        <dbReference type="ARBA" id="ARBA00022692"/>
    </source>
</evidence>
<organism evidence="8 9">
    <name type="scientific">Fusibacter ferrireducens</name>
    <dbReference type="NCBI Taxonomy" id="2785058"/>
    <lineage>
        <taxon>Bacteria</taxon>
        <taxon>Bacillati</taxon>
        <taxon>Bacillota</taxon>
        <taxon>Clostridia</taxon>
        <taxon>Eubacteriales</taxon>
        <taxon>Eubacteriales Family XII. Incertae Sedis</taxon>
        <taxon>Fusibacter</taxon>
    </lineage>
</organism>
<dbReference type="PANTHER" id="PTHR43663:SF1">
    <property type="entry name" value="CHROMATE TRANSPORTER"/>
    <property type="match status" value="1"/>
</dbReference>
<keyword evidence="4 7" id="KW-0812">Transmembrane</keyword>
<comment type="similarity">
    <text evidence="2">Belongs to the chromate ion transporter (CHR) (TC 2.A.51) family.</text>
</comment>
<keyword evidence="6 7" id="KW-0472">Membrane</keyword>
<protein>
    <submittedName>
        <fullName evidence="8">Chromate transporter</fullName>
    </submittedName>
</protein>
<evidence type="ECO:0000256" key="5">
    <source>
        <dbReference type="ARBA" id="ARBA00022989"/>
    </source>
</evidence>
<comment type="caution">
    <text evidence="8">The sequence shown here is derived from an EMBL/GenBank/DDBJ whole genome shotgun (WGS) entry which is preliminary data.</text>
</comment>
<dbReference type="InterPro" id="IPR052518">
    <property type="entry name" value="CHR_Transporter"/>
</dbReference>
<dbReference type="Pfam" id="PF02417">
    <property type="entry name" value="Chromate_transp"/>
    <property type="match status" value="1"/>
</dbReference>
<evidence type="ECO:0000256" key="6">
    <source>
        <dbReference type="ARBA" id="ARBA00023136"/>
    </source>
</evidence>
<name>A0ABR9ZUN2_9FIRM</name>
<evidence type="ECO:0000313" key="9">
    <source>
        <dbReference type="Proteomes" id="UP000614200"/>
    </source>
</evidence>
<keyword evidence="3" id="KW-1003">Cell membrane</keyword>
<feature type="transmembrane region" description="Helical" evidence="7">
    <location>
        <begin position="140"/>
        <end position="163"/>
    </location>
</feature>
<feature type="transmembrane region" description="Helical" evidence="7">
    <location>
        <begin position="115"/>
        <end position="134"/>
    </location>
</feature>
<gene>
    <name evidence="8" type="ORF">ISU02_11110</name>
</gene>
<keyword evidence="9" id="KW-1185">Reference proteome</keyword>
<comment type="subcellular location">
    <subcellularLocation>
        <location evidence="1">Cell membrane</location>
        <topology evidence="1">Multi-pass membrane protein</topology>
    </subcellularLocation>
</comment>
<evidence type="ECO:0000256" key="3">
    <source>
        <dbReference type="ARBA" id="ARBA00022475"/>
    </source>
</evidence>
<evidence type="ECO:0000256" key="2">
    <source>
        <dbReference type="ARBA" id="ARBA00005262"/>
    </source>
</evidence>
<proteinExistence type="inferred from homology"/>
<evidence type="ECO:0000313" key="8">
    <source>
        <dbReference type="EMBL" id="MBF4693676.1"/>
    </source>
</evidence>
<feature type="transmembrane region" description="Helical" evidence="7">
    <location>
        <begin position="70"/>
        <end position="94"/>
    </location>
</feature>
<dbReference type="InterPro" id="IPR003370">
    <property type="entry name" value="Chromate_transpt"/>
</dbReference>
<accession>A0ABR9ZUN2</accession>
<dbReference type="Proteomes" id="UP000614200">
    <property type="component" value="Unassembled WGS sequence"/>
</dbReference>
<dbReference type="RefSeq" id="WP_194701918.1">
    <property type="nucleotide sequence ID" value="NZ_JADKNH010000006.1"/>
</dbReference>
<evidence type="ECO:0000256" key="1">
    <source>
        <dbReference type="ARBA" id="ARBA00004651"/>
    </source>
</evidence>
<sequence>MVFIRFILEFVKIGAFTYGGGLAMIPLLRSVAIEHSWLTNAEFANLIAIAQSTPGPIAINMATFIGFQQYGVMGAIAASIAVILPAFLMALIVARFLNHFNEHPIVKATLLGLKAAVIGLLATATLQVALVSLYTGQGNFINIFNGLEFKAVALFLFFIVVIYKYKKHPIYYIILAGLLGNIIW</sequence>
<evidence type="ECO:0000256" key="7">
    <source>
        <dbReference type="SAM" id="Phobius"/>
    </source>
</evidence>
<feature type="transmembrane region" description="Helical" evidence="7">
    <location>
        <begin position="7"/>
        <end position="28"/>
    </location>
</feature>
<reference evidence="8 9" key="1">
    <citation type="submission" date="2020-11" db="EMBL/GenBank/DDBJ databases">
        <title>Fusibacter basophilias sp. nov.</title>
        <authorList>
            <person name="Qiu D."/>
        </authorList>
    </citation>
    <scope>NUCLEOTIDE SEQUENCE [LARGE SCALE GENOMIC DNA]</scope>
    <source>
        <strain evidence="8 9">Q10-2</strain>
    </source>
</reference>
<dbReference type="PANTHER" id="PTHR43663">
    <property type="entry name" value="CHROMATE TRANSPORT PROTEIN-RELATED"/>
    <property type="match status" value="1"/>
</dbReference>
<keyword evidence="5 7" id="KW-1133">Transmembrane helix</keyword>
<dbReference type="EMBL" id="JADKNH010000006">
    <property type="protein sequence ID" value="MBF4693676.1"/>
    <property type="molecule type" value="Genomic_DNA"/>
</dbReference>